<protein>
    <recommendedName>
        <fullName evidence="3">P/Homo B domain-containing protein</fullName>
    </recommendedName>
</protein>
<feature type="domain" description="P/Homo B" evidence="3">
    <location>
        <begin position="2"/>
        <end position="27"/>
    </location>
</feature>
<dbReference type="GO" id="GO:0006508">
    <property type="term" value="P:proteolysis"/>
    <property type="evidence" value="ECO:0007669"/>
    <property type="project" value="UniProtKB-KW"/>
</dbReference>
<dbReference type="InterPro" id="IPR002884">
    <property type="entry name" value="P_dom"/>
</dbReference>
<name>A0A6J4H5Q9_9PSEU</name>
<accession>A0A6J4H5Q9</accession>
<dbReference type="Pfam" id="PF01483">
    <property type="entry name" value="P_proprotein"/>
    <property type="match status" value="1"/>
</dbReference>
<dbReference type="AlphaFoldDB" id="A0A6J4H5Q9"/>
<keyword evidence="2" id="KW-0378">Hydrolase</keyword>
<dbReference type="GO" id="GO:0004252">
    <property type="term" value="F:serine-type endopeptidase activity"/>
    <property type="evidence" value="ECO:0007669"/>
    <property type="project" value="InterPro"/>
</dbReference>
<reference evidence="4" key="1">
    <citation type="submission" date="2020-02" db="EMBL/GenBank/DDBJ databases">
        <authorList>
            <person name="Meier V. D."/>
        </authorList>
    </citation>
    <scope>NUCLEOTIDE SEQUENCE</scope>
    <source>
        <strain evidence="4">AVDCRST_MAG54</strain>
    </source>
</reference>
<sequence length="30" mass="3277">STSGPWTLEVVDDIAIDRGTLTSWNVTVDQ</sequence>
<evidence type="ECO:0000256" key="1">
    <source>
        <dbReference type="ARBA" id="ARBA00022670"/>
    </source>
</evidence>
<evidence type="ECO:0000313" key="4">
    <source>
        <dbReference type="EMBL" id="CAA9213241.1"/>
    </source>
</evidence>
<gene>
    <name evidence="4" type="ORF">AVDCRST_MAG54-211</name>
</gene>
<feature type="non-terminal residue" evidence="4">
    <location>
        <position position="1"/>
    </location>
</feature>
<evidence type="ECO:0000256" key="2">
    <source>
        <dbReference type="ARBA" id="ARBA00022801"/>
    </source>
</evidence>
<organism evidence="4">
    <name type="scientific">uncultured Actinomycetospora sp</name>
    <dbReference type="NCBI Taxonomy" id="1135996"/>
    <lineage>
        <taxon>Bacteria</taxon>
        <taxon>Bacillati</taxon>
        <taxon>Actinomycetota</taxon>
        <taxon>Actinomycetes</taxon>
        <taxon>Pseudonocardiales</taxon>
        <taxon>Pseudonocardiaceae</taxon>
        <taxon>Actinomycetospora</taxon>
        <taxon>environmental samples</taxon>
    </lineage>
</organism>
<keyword evidence="1" id="KW-0645">Protease</keyword>
<dbReference type="EMBL" id="CADCTH010000033">
    <property type="protein sequence ID" value="CAA9213241.1"/>
    <property type="molecule type" value="Genomic_DNA"/>
</dbReference>
<proteinExistence type="predicted"/>
<evidence type="ECO:0000259" key="3">
    <source>
        <dbReference type="Pfam" id="PF01483"/>
    </source>
</evidence>